<name>A0A285ZQU7_9SPHI</name>
<proteinExistence type="predicted"/>
<dbReference type="SUPFAM" id="SSF101898">
    <property type="entry name" value="NHL repeat"/>
    <property type="match status" value="1"/>
</dbReference>
<keyword evidence="2" id="KW-1185">Reference proteome</keyword>
<dbReference type="Proteomes" id="UP000219281">
    <property type="component" value="Unassembled WGS sequence"/>
</dbReference>
<sequence length="589" mass="64294">MKQAIYLFFLSTICLFSACKKYEVGYEGKAMFSSYTLESSSNPDLAKQVKGVIEGDNVYIRVPNSVNINQAIPSFTVDDQSIVYIGNKVQQSGFTPVDLSKTVQYRIATPKDMSVVNVHALLNAAIVSFGFYAEDNDGVLFKNYTGTFNGLKIQVNLPTDADVSKLVARFVTTSGAVVKVGGVTQTSRQSSNDFTTSVTYQVTDAETTVPEDFVVSIGRLTAPEWIDIVSANLSAYNVAEVNLAINPTTNYPVIIFARSAVNNDLTTRKAIVSSYNGTTWNFVGDPEGISTGRVETVGIDIDQTGVIYAAYKDHNILTGTDLTQYASVQKYSDGNWSYLFRPQASAQRTSYLHIATTQSGTPIIGYAAARAEGGAANRSPQSAFFVNNSWLTKPIDASPATLYTRIRKTRDNKVYYAVMDGISTTRKPTLYRLNETTLNWEVVGTPLISPDASVVGAAVMDIETSENGAEVYLVFQSQANTNKFSYVMRYNGTSWRQIGDAISHTANSSGQRDNIALAMHPNGTLYFAHGDANGLKVQTFNTNTQNWNPATTVQSAAPDKITLRISEEGIPYLSTVTDGKIKVFKYDIP</sequence>
<dbReference type="AlphaFoldDB" id="A0A285ZQU7"/>
<gene>
    <name evidence="1" type="ORF">SAMN06297358_0456</name>
</gene>
<dbReference type="PROSITE" id="PS51257">
    <property type="entry name" value="PROKAR_LIPOPROTEIN"/>
    <property type="match status" value="1"/>
</dbReference>
<dbReference type="EMBL" id="OCMT01000001">
    <property type="protein sequence ID" value="SOD12027.1"/>
    <property type="molecule type" value="Genomic_DNA"/>
</dbReference>
<reference evidence="2" key="1">
    <citation type="submission" date="2017-09" db="EMBL/GenBank/DDBJ databases">
        <authorList>
            <person name="Varghese N."/>
            <person name="Submissions S."/>
        </authorList>
    </citation>
    <scope>NUCLEOTIDE SEQUENCE [LARGE SCALE GENOMIC DNA]</scope>
    <source>
        <strain evidence="2">CGMCC 1.12803</strain>
    </source>
</reference>
<evidence type="ECO:0000313" key="2">
    <source>
        <dbReference type="Proteomes" id="UP000219281"/>
    </source>
</evidence>
<protein>
    <submittedName>
        <fullName evidence="1">Uncharacterized protein</fullName>
    </submittedName>
</protein>
<dbReference type="RefSeq" id="WP_097128220.1">
    <property type="nucleotide sequence ID" value="NZ_OCMT01000001.1"/>
</dbReference>
<evidence type="ECO:0000313" key="1">
    <source>
        <dbReference type="EMBL" id="SOD12027.1"/>
    </source>
</evidence>
<accession>A0A285ZQU7</accession>
<organism evidence="1 2">
    <name type="scientific">Pedobacter xixiisoli</name>
    <dbReference type="NCBI Taxonomy" id="1476464"/>
    <lineage>
        <taxon>Bacteria</taxon>
        <taxon>Pseudomonadati</taxon>
        <taxon>Bacteroidota</taxon>
        <taxon>Sphingobacteriia</taxon>
        <taxon>Sphingobacteriales</taxon>
        <taxon>Sphingobacteriaceae</taxon>
        <taxon>Pedobacter</taxon>
    </lineage>
</organism>
<dbReference type="OrthoDB" id="789014at2"/>
<dbReference type="Gene3D" id="2.60.40.2340">
    <property type="match status" value="2"/>
</dbReference>